<name>A0A8H4T5J4_9HYPO</name>
<evidence type="ECO:0000256" key="1">
    <source>
        <dbReference type="SAM" id="MobiDB-lite"/>
    </source>
</evidence>
<accession>A0A8H4T5J4</accession>
<protein>
    <recommendedName>
        <fullName evidence="4">BZIP domain-containing protein</fullName>
    </recommendedName>
</protein>
<evidence type="ECO:0000313" key="3">
    <source>
        <dbReference type="Proteomes" id="UP000622797"/>
    </source>
</evidence>
<dbReference type="PANTHER" id="PTHR37012">
    <property type="entry name" value="B-ZIP TRANSCRIPTION FACTOR (EUROFUNG)-RELATED"/>
    <property type="match status" value="1"/>
</dbReference>
<dbReference type="OrthoDB" id="5086080at2759"/>
<gene>
    <name evidence="2" type="ORF">FSARC_12855</name>
</gene>
<feature type="compositionally biased region" description="Basic and acidic residues" evidence="1">
    <location>
        <begin position="19"/>
        <end position="34"/>
    </location>
</feature>
<reference evidence="2" key="1">
    <citation type="journal article" date="2020" name="BMC Genomics">
        <title>Correction to: Identification and distribution of gene clusters required for synthesis of sphingolipid metabolism inhibitors in diverse species of the filamentous fungus Fusarium.</title>
        <authorList>
            <person name="Kim H.S."/>
            <person name="Lohmar J.M."/>
            <person name="Busman M."/>
            <person name="Brown D.W."/>
            <person name="Naumann T.A."/>
            <person name="Divon H.H."/>
            <person name="Lysoe E."/>
            <person name="Uhlig S."/>
            <person name="Proctor R.H."/>
        </authorList>
    </citation>
    <scope>NUCLEOTIDE SEQUENCE</scope>
    <source>
        <strain evidence="2">NRRL 20472</strain>
    </source>
</reference>
<comment type="caution">
    <text evidence="2">The sequence shown here is derived from an EMBL/GenBank/DDBJ whole genome shotgun (WGS) entry which is preliminary data.</text>
</comment>
<organism evidence="2 3">
    <name type="scientific">Fusarium sarcochroum</name>
    <dbReference type="NCBI Taxonomy" id="1208366"/>
    <lineage>
        <taxon>Eukaryota</taxon>
        <taxon>Fungi</taxon>
        <taxon>Dikarya</taxon>
        <taxon>Ascomycota</taxon>
        <taxon>Pezizomycotina</taxon>
        <taxon>Sordariomycetes</taxon>
        <taxon>Hypocreomycetidae</taxon>
        <taxon>Hypocreales</taxon>
        <taxon>Nectriaceae</taxon>
        <taxon>Fusarium</taxon>
        <taxon>Fusarium lateritium species complex</taxon>
    </lineage>
</organism>
<proteinExistence type="predicted"/>
<evidence type="ECO:0008006" key="4">
    <source>
        <dbReference type="Google" id="ProtNLM"/>
    </source>
</evidence>
<feature type="region of interest" description="Disordered" evidence="1">
    <location>
        <begin position="1"/>
        <end position="35"/>
    </location>
</feature>
<dbReference type="AlphaFoldDB" id="A0A8H4T5J4"/>
<keyword evidence="3" id="KW-1185">Reference proteome</keyword>
<reference evidence="2" key="2">
    <citation type="submission" date="2020-05" db="EMBL/GenBank/DDBJ databases">
        <authorList>
            <person name="Kim H.-S."/>
            <person name="Proctor R.H."/>
            <person name="Brown D.W."/>
        </authorList>
    </citation>
    <scope>NUCLEOTIDE SEQUENCE</scope>
    <source>
        <strain evidence="2">NRRL 20472</strain>
    </source>
</reference>
<evidence type="ECO:0000313" key="2">
    <source>
        <dbReference type="EMBL" id="KAF4951704.1"/>
    </source>
</evidence>
<dbReference type="CDD" id="cd14688">
    <property type="entry name" value="bZIP_YAP"/>
    <property type="match status" value="1"/>
</dbReference>
<sequence length="241" mass="27311">MSSESKATTMRNTRRLKKREADRKAQRLARERTKNKITQLEGTVQKLRQTESGAQLSSILDQLSKVTKEKDELLQDLRSMRKMLQRHLEPVRQPNNLRTPSDDTNDFGCNYDLRLDGLTSPNSFSSSTETNASSLAYGAAFTENLNEGEIWYGASQANVPYVSDLTRMENQNHQPAISYDSFVCPESNLASAHGGYWSQTPLVQGHTDPYLQKLQPCTMFSETETMYSGTKPHEIFQGYDI</sequence>
<dbReference type="Proteomes" id="UP000622797">
    <property type="component" value="Unassembled WGS sequence"/>
</dbReference>
<dbReference type="EMBL" id="JABEXW010000907">
    <property type="protein sequence ID" value="KAF4951704.1"/>
    <property type="molecule type" value="Genomic_DNA"/>
</dbReference>
<feature type="compositionally biased region" description="Polar residues" evidence="1">
    <location>
        <begin position="1"/>
        <end position="11"/>
    </location>
</feature>